<protein>
    <recommendedName>
        <fullName evidence="5">Carrier domain-containing protein</fullName>
    </recommendedName>
</protein>
<dbReference type="InterPro" id="IPR001242">
    <property type="entry name" value="Condensation_dom"/>
</dbReference>
<dbReference type="Gene3D" id="3.30.559.30">
    <property type="entry name" value="Nonribosomal peptide synthetase, condensation domain"/>
    <property type="match status" value="2"/>
</dbReference>
<dbReference type="RefSeq" id="XP_056471337.1">
    <property type="nucleotide sequence ID" value="XM_056620531.1"/>
</dbReference>
<dbReference type="FunFam" id="3.30.300.30:FF:000015">
    <property type="entry name" value="Nonribosomal peptide synthase SidD"/>
    <property type="match status" value="1"/>
</dbReference>
<comment type="similarity">
    <text evidence="4">Belongs to the NRP synthetase family.</text>
</comment>
<evidence type="ECO:0000256" key="3">
    <source>
        <dbReference type="ARBA" id="ARBA00022598"/>
    </source>
</evidence>
<dbReference type="InterPro" id="IPR006162">
    <property type="entry name" value="Ppantetheine_attach_site"/>
</dbReference>
<evidence type="ECO:0000256" key="1">
    <source>
        <dbReference type="ARBA" id="ARBA00022450"/>
    </source>
</evidence>
<dbReference type="Pfam" id="PF00550">
    <property type="entry name" value="PP-binding"/>
    <property type="match status" value="1"/>
</dbReference>
<dbReference type="PROSITE" id="PS00455">
    <property type="entry name" value="AMP_BINDING"/>
    <property type="match status" value="1"/>
</dbReference>
<dbReference type="InterPro" id="IPR020845">
    <property type="entry name" value="AMP-binding_CS"/>
</dbReference>
<reference evidence="6" key="1">
    <citation type="submission" date="2022-11" db="EMBL/GenBank/DDBJ databases">
        <authorList>
            <person name="Petersen C."/>
        </authorList>
    </citation>
    <scope>NUCLEOTIDE SEQUENCE</scope>
    <source>
        <strain evidence="6">IBT 30761</strain>
    </source>
</reference>
<reference evidence="6" key="2">
    <citation type="journal article" date="2023" name="IMA Fungus">
        <title>Comparative genomic study of the Penicillium genus elucidates a diverse pangenome and 15 lateral gene transfer events.</title>
        <authorList>
            <person name="Petersen C."/>
            <person name="Sorensen T."/>
            <person name="Nielsen M.R."/>
            <person name="Sondergaard T.E."/>
            <person name="Sorensen J.L."/>
            <person name="Fitzpatrick D.A."/>
            <person name="Frisvad J.C."/>
            <person name="Nielsen K.L."/>
        </authorList>
    </citation>
    <scope>NUCLEOTIDE SEQUENCE</scope>
    <source>
        <strain evidence="6">IBT 30761</strain>
    </source>
</reference>
<dbReference type="PROSITE" id="PS50075">
    <property type="entry name" value="CARRIER"/>
    <property type="match status" value="1"/>
</dbReference>
<evidence type="ECO:0000313" key="6">
    <source>
        <dbReference type="EMBL" id="KAJ5089355.1"/>
    </source>
</evidence>
<dbReference type="InterPro" id="IPR042099">
    <property type="entry name" value="ANL_N_sf"/>
</dbReference>
<dbReference type="InterPro" id="IPR023213">
    <property type="entry name" value="CAT-like_dom_sf"/>
</dbReference>
<dbReference type="PANTHER" id="PTHR45527:SF3">
    <property type="entry name" value="SIDEROPHORE SYNTHETASE (EUROFUNG)"/>
    <property type="match status" value="1"/>
</dbReference>
<keyword evidence="2" id="KW-0597">Phosphoprotein</keyword>
<dbReference type="InterPro" id="IPR045851">
    <property type="entry name" value="AMP-bd_C_sf"/>
</dbReference>
<dbReference type="GO" id="GO:0016874">
    <property type="term" value="F:ligase activity"/>
    <property type="evidence" value="ECO:0007669"/>
    <property type="project" value="UniProtKB-KW"/>
</dbReference>
<sequence>MTILPTPQTLSLEQSDLKEKHDDLMPTAFPVLPDESYCVHATKRYTACIPLTPVQGETVSTSSIIQLAWALVISAYTGASDAIFGLSDCRSSKGTTSVCPFRVTIKPEDSVDETLKFLEGLTRTASLCQDELSPAKSTRFPNILVLRQNHCGTSSPKATTRLPDSIPSTCPLSLTGGIEDNAYHMVLDFDPEVMSSAMAQMVLAQLVHVLSCVQSNRTRSLKSLLKLNPNGLERVKSWNSRVHPCMKELCVHDVISQRCQETPSAPAVCAWDGNLDYSQLDKLANHLASRLVSLIPGSEQFIGVLSEKSMWTAVSILAVMKSGNAFFLLDPSLPHQRLESLCRISQAAMVLVSPAQIARARELQPPALVIQDECLDPIQSSSKPLPAVSPHHPVYLAFTSGSSGEPKGVVIEHASVCSGVDAYAARVGLNHQSRVFQFASYSFVISILDHITGLMKGACLCVASERKIQDSLRDAMRDFDINWVEITPSVARVLDPESIPSLKTLMLTGESMTRSDLDRWHSKVTLRTCYGQSENSLGTLIDNKSTSSSPIDLGLPFAADCWIVDSRDPDRLVPIGAEGELLIGGPSLARCYLGNEGQTRAAFIHNPAWLQEVRPGESRRFLRTGDIVRYRPEDGSIQYIGRSGTQVKLRGQRIELAEVEFQLKRQFPAADAVVAEIITPSQERTHDAVLAAFITSTNDRGLGNTAGDSHLFAHPSAEFTLQSQKAWSQLHDILPKYMVPTHFVPLMMLPLTPSGKLNRRLLRNKAGELGNELQKFHPLFKKDHRQPCTGNEAAIQRICAEILSSEPKDINLNNSFFEIGGNSITTIQLVDQARKAGFSFRSEQVFQQLSLAALAEHRGISVARDEEFVDMDDLSSSDALKEKLMQQSTATIDIQNISDVYPCTQPQEWLFNTHEGGCFLLRFSGPLDAAQLQASCQRLVETHSTLRSLFVHIDGALHQVILNRVDVSITVHTTASGENPMSVARDMCIVDHKRAFSLGIPPLQFTLVRGSAEQNVLIIQLSHAQYDGSCQEIIVSDLCCLYRGQGDLAVPTDYGLYARQVALRQTPAAFKFWRESLAGSAITKLPYNKQQTGSPNLQLQCSAEVAVGQPPRGITMATVVKAAWTKVLHDVTRSDDIVFAQLVSTRGMDVPGINRTVGICFNQVPVRIQYQKCTTALDLLHATQRQHIHGLAFHTAGWNTIVSDSTDWPAGSQPQSLVIHQNFSTKTKFHAADDLDCELMDYIPIEPPHDALELCSVPENDRLKLSLTGPSRLVGEAELQTLLDKLCLTLKHFTTTPESALE</sequence>
<evidence type="ECO:0000313" key="7">
    <source>
        <dbReference type="Proteomes" id="UP001149074"/>
    </source>
</evidence>
<comment type="caution">
    <text evidence="6">The sequence shown here is derived from an EMBL/GenBank/DDBJ whole genome shotgun (WGS) entry which is preliminary data.</text>
</comment>
<proteinExistence type="inferred from homology"/>
<dbReference type="SUPFAM" id="SSF52777">
    <property type="entry name" value="CoA-dependent acyltransferases"/>
    <property type="match status" value="3"/>
</dbReference>
<keyword evidence="3" id="KW-0436">Ligase</keyword>
<name>A0A9W9K1H1_9EURO</name>
<keyword evidence="7" id="KW-1185">Reference proteome</keyword>
<feature type="domain" description="Carrier" evidence="5">
    <location>
        <begin position="786"/>
        <end position="862"/>
    </location>
</feature>
<dbReference type="Gene3D" id="1.10.1200.10">
    <property type="entry name" value="ACP-like"/>
    <property type="match status" value="1"/>
</dbReference>
<dbReference type="SUPFAM" id="SSF56801">
    <property type="entry name" value="Acetyl-CoA synthetase-like"/>
    <property type="match status" value="1"/>
</dbReference>
<dbReference type="PROSITE" id="PS00012">
    <property type="entry name" value="PHOSPHOPANTETHEINE"/>
    <property type="match status" value="1"/>
</dbReference>
<evidence type="ECO:0000256" key="2">
    <source>
        <dbReference type="ARBA" id="ARBA00022553"/>
    </source>
</evidence>
<dbReference type="GeneID" id="81359510"/>
<dbReference type="PANTHER" id="PTHR45527">
    <property type="entry name" value="NONRIBOSOMAL PEPTIDE SYNTHETASE"/>
    <property type="match status" value="1"/>
</dbReference>
<evidence type="ECO:0000256" key="4">
    <source>
        <dbReference type="ARBA" id="ARBA00029454"/>
    </source>
</evidence>
<keyword evidence="1" id="KW-0596">Phosphopantetheine</keyword>
<dbReference type="Proteomes" id="UP001149074">
    <property type="component" value="Unassembled WGS sequence"/>
</dbReference>
<dbReference type="Gene3D" id="3.30.559.10">
    <property type="entry name" value="Chloramphenicol acetyltransferase-like domain"/>
    <property type="match status" value="1"/>
</dbReference>
<dbReference type="InterPro" id="IPR036736">
    <property type="entry name" value="ACP-like_sf"/>
</dbReference>
<dbReference type="Gene3D" id="3.40.50.12780">
    <property type="entry name" value="N-terminal domain of ligase-like"/>
    <property type="match status" value="1"/>
</dbReference>
<dbReference type="Pfam" id="PF00501">
    <property type="entry name" value="AMP-binding"/>
    <property type="match status" value="1"/>
</dbReference>
<dbReference type="InterPro" id="IPR009081">
    <property type="entry name" value="PP-bd_ACP"/>
</dbReference>
<dbReference type="SUPFAM" id="SSF47336">
    <property type="entry name" value="ACP-like"/>
    <property type="match status" value="1"/>
</dbReference>
<dbReference type="GO" id="GO:0031177">
    <property type="term" value="F:phosphopantetheine binding"/>
    <property type="evidence" value="ECO:0007669"/>
    <property type="project" value="TreeGrafter"/>
</dbReference>
<dbReference type="GO" id="GO:0044550">
    <property type="term" value="P:secondary metabolite biosynthetic process"/>
    <property type="evidence" value="ECO:0007669"/>
    <property type="project" value="TreeGrafter"/>
</dbReference>
<dbReference type="EMBL" id="JAPQKI010000009">
    <property type="protein sequence ID" value="KAJ5089355.1"/>
    <property type="molecule type" value="Genomic_DNA"/>
</dbReference>
<evidence type="ECO:0000259" key="5">
    <source>
        <dbReference type="PROSITE" id="PS50075"/>
    </source>
</evidence>
<dbReference type="GO" id="GO:0043041">
    <property type="term" value="P:amino acid activation for nonribosomal peptide biosynthetic process"/>
    <property type="evidence" value="ECO:0007669"/>
    <property type="project" value="TreeGrafter"/>
</dbReference>
<dbReference type="Gene3D" id="3.30.300.30">
    <property type="match status" value="1"/>
</dbReference>
<gene>
    <name evidence="6" type="ORF">N7532_008039</name>
</gene>
<dbReference type="InterPro" id="IPR000873">
    <property type="entry name" value="AMP-dep_synth/lig_dom"/>
</dbReference>
<dbReference type="CDD" id="cd05918">
    <property type="entry name" value="A_NRPS_SidN3_like"/>
    <property type="match status" value="1"/>
</dbReference>
<dbReference type="GO" id="GO:0005737">
    <property type="term" value="C:cytoplasm"/>
    <property type="evidence" value="ECO:0007669"/>
    <property type="project" value="TreeGrafter"/>
</dbReference>
<accession>A0A9W9K1H1</accession>
<organism evidence="6 7">
    <name type="scientific">Penicillium argentinense</name>
    <dbReference type="NCBI Taxonomy" id="1131581"/>
    <lineage>
        <taxon>Eukaryota</taxon>
        <taxon>Fungi</taxon>
        <taxon>Dikarya</taxon>
        <taxon>Ascomycota</taxon>
        <taxon>Pezizomycotina</taxon>
        <taxon>Eurotiomycetes</taxon>
        <taxon>Eurotiomycetidae</taxon>
        <taxon>Eurotiales</taxon>
        <taxon>Aspergillaceae</taxon>
        <taxon>Penicillium</taxon>
    </lineage>
</organism>
<dbReference type="OrthoDB" id="416786at2759"/>
<dbReference type="Pfam" id="PF00668">
    <property type="entry name" value="Condensation"/>
    <property type="match status" value="1"/>
</dbReference>